<reference evidence="12 13" key="1">
    <citation type="submission" date="2013-11" db="EMBL/GenBank/DDBJ databases">
        <title>Genome sequencing of Stegodyphus mimosarum.</title>
        <authorList>
            <person name="Bechsgaard J."/>
        </authorList>
    </citation>
    <scope>NUCLEOTIDE SEQUENCE [LARGE SCALE GENOMIC DNA]</scope>
</reference>
<dbReference type="PANTHER" id="PTHR21646:SF33">
    <property type="entry name" value="UBIQUITIN CARBOXYL-TERMINAL HYDROLASE 22"/>
    <property type="match status" value="1"/>
</dbReference>
<sequence>MGNTCFVNCIVQALMHTPVLRDYFLAEKHICPTNDPSSCLGCEMARLFQEFYSGGNTPLILNRLIDMLWDHATSFASFEQQDAHECFIAILDLLHQHCKGPSELHIKNDQHCNCIIDQMFSGFLQSDITCLNCKFVSSTFDPFMGISLDLDTNDGTPIASTLFQCLERYTKPEHLDKKLTCKRCGDEQECTKQMTLKKLPVVTNFHLKRLSDQKSHKKITNFISFPECLDLTPFMASYACDKSSSCNGETASSGLGDSDKKFYLFAVVCHSGNNVGGHFITFVRQHKNKWFKCDDHTITESSIEEVLQSVGYILFYHKQILEYEKCDN</sequence>
<dbReference type="GO" id="GO:0006508">
    <property type="term" value="P:proteolysis"/>
    <property type="evidence" value="ECO:0007669"/>
    <property type="project" value="UniProtKB-KW"/>
</dbReference>
<dbReference type="EMBL" id="KK114737">
    <property type="protein sequence ID" value="KFM63203.1"/>
    <property type="molecule type" value="Genomic_DNA"/>
</dbReference>
<protein>
    <recommendedName>
        <fullName evidence="3">ubiquitinyl hydrolase 1</fullName>
        <ecNumber evidence="3">3.4.19.12</ecNumber>
    </recommendedName>
</protein>
<evidence type="ECO:0000313" key="13">
    <source>
        <dbReference type="Proteomes" id="UP000054359"/>
    </source>
</evidence>
<keyword evidence="7" id="KW-0788">Thiol protease</keyword>
<keyword evidence="13" id="KW-1185">Reference proteome</keyword>
<evidence type="ECO:0000256" key="1">
    <source>
        <dbReference type="ARBA" id="ARBA00000707"/>
    </source>
</evidence>
<dbReference type="PROSITE" id="PS50235">
    <property type="entry name" value="USP_3"/>
    <property type="match status" value="1"/>
</dbReference>
<keyword evidence="8" id="KW-0805">Transcription regulation</keyword>
<dbReference type="InterPro" id="IPR038765">
    <property type="entry name" value="Papain-like_cys_pep_sf"/>
</dbReference>
<evidence type="ECO:0000256" key="6">
    <source>
        <dbReference type="ARBA" id="ARBA00022801"/>
    </source>
</evidence>
<dbReference type="PANTHER" id="PTHR21646">
    <property type="entry name" value="UBIQUITIN CARBOXYL-TERMINAL HYDROLASE"/>
    <property type="match status" value="1"/>
</dbReference>
<dbReference type="Pfam" id="PF00443">
    <property type="entry name" value="UCH"/>
    <property type="match status" value="1"/>
</dbReference>
<dbReference type="GO" id="GO:0004843">
    <property type="term" value="F:cysteine-type deubiquitinase activity"/>
    <property type="evidence" value="ECO:0007669"/>
    <property type="project" value="UniProtKB-EC"/>
</dbReference>
<dbReference type="EC" id="3.4.19.12" evidence="3"/>
<evidence type="ECO:0000256" key="8">
    <source>
        <dbReference type="ARBA" id="ARBA00023015"/>
    </source>
</evidence>
<gene>
    <name evidence="12" type="ORF">X975_09380</name>
</gene>
<organism evidence="12 13">
    <name type="scientific">Stegodyphus mimosarum</name>
    <name type="common">African social velvet spider</name>
    <dbReference type="NCBI Taxonomy" id="407821"/>
    <lineage>
        <taxon>Eukaryota</taxon>
        <taxon>Metazoa</taxon>
        <taxon>Ecdysozoa</taxon>
        <taxon>Arthropoda</taxon>
        <taxon>Chelicerata</taxon>
        <taxon>Arachnida</taxon>
        <taxon>Araneae</taxon>
        <taxon>Araneomorphae</taxon>
        <taxon>Entelegynae</taxon>
        <taxon>Eresoidea</taxon>
        <taxon>Eresidae</taxon>
        <taxon>Stegodyphus</taxon>
    </lineage>
</organism>
<evidence type="ECO:0000256" key="9">
    <source>
        <dbReference type="ARBA" id="ARBA00023163"/>
    </source>
</evidence>
<evidence type="ECO:0000256" key="5">
    <source>
        <dbReference type="ARBA" id="ARBA00022786"/>
    </source>
</evidence>
<dbReference type="OMA" id="CHEFFIA"/>
<dbReference type="Proteomes" id="UP000054359">
    <property type="component" value="Unassembled WGS sequence"/>
</dbReference>
<evidence type="ECO:0000259" key="11">
    <source>
        <dbReference type="PROSITE" id="PS50235"/>
    </source>
</evidence>
<evidence type="ECO:0000256" key="10">
    <source>
        <dbReference type="ARBA" id="ARBA00023242"/>
    </source>
</evidence>
<proteinExistence type="predicted"/>
<evidence type="ECO:0000313" key="12">
    <source>
        <dbReference type="EMBL" id="KFM63203.1"/>
    </source>
</evidence>
<dbReference type="InterPro" id="IPR028889">
    <property type="entry name" value="USP"/>
</dbReference>
<dbReference type="InterPro" id="IPR050185">
    <property type="entry name" value="Ub_carboxyl-term_hydrolase"/>
</dbReference>
<comment type="subcellular location">
    <subcellularLocation>
        <location evidence="2">Nucleus</location>
    </subcellularLocation>
</comment>
<keyword evidence="6 12" id="KW-0378">Hydrolase</keyword>
<accession>A0A087TDL4</accession>
<dbReference type="OrthoDB" id="47475at2759"/>
<evidence type="ECO:0000256" key="4">
    <source>
        <dbReference type="ARBA" id="ARBA00022670"/>
    </source>
</evidence>
<dbReference type="STRING" id="407821.A0A087TDL4"/>
<dbReference type="InterPro" id="IPR018200">
    <property type="entry name" value="USP_CS"/>
</dbReference>
<name>A0A087TDL4_STEMI</name>
<keyword evidence="10" id="KW-0539">Nucleus</keyword>
<feature type="non-terminal residue" evidence="12">
    <location>
        <position position="328"/>
    </location>
</feature>
<evidence type="ECO:0000256" key="2">
    <source>
        <dbReference type="ARBA" id="ARBA00004123"/>
    </source>
</evidence>
<dbReference type="GO" id="GO:0016579">
    <property type="term" value="P:protein deubiquitination"/>
    <property type="evidence" value="ECO:0007669"/>
    <property type="project" value="InterPro"/>
</dbReference>
<feature type="domain" description="USP" evidence="11">
    <location>
        <begin position="1"/>
        <end position="319"/>
    </location>
</feature>
<comment type="catalytic activity">
    <reaction evidence="1">
        <text>Thiol-dependent hydrolysis of ester, thioester, amide, peptide and isopeptide bonds formed by the C-terminal Gly of ubiquitin (a 76-residue protein attached to proteins as an intracellular targeting signal).</text>
        <dbReference type="EC" id="3.4.19.12"/>
    </reaction>
</comment>
<keyword evidence="9" id="KW-0804">Transcription</keyword>
<dbReference type="AlphaFoldDB" id="A0A087TDL4"/>
<evidence type="ECO:0000256" key="7">
    <source>
        <dbReference type="ARBA" id="ARBA00022807"/>
    </source>
</evidence>
<keyword evidence="5" id="KW-0833">Ubl conjugation pathway</keyword>
<dbReference type="InterPro" id="IPR001394">
    <property type="entry name" value="Peptidase_C19_UCH"/>
</dbReference>
<dbReference type="SUPFAM" id="SSF54001">
    <property type="entry name" value="Cysteine proteinases"/>
    <property type="match status" value="1"/>
</dbReference>
<dbReference type="PROSITE" id="PS00973">
    <property type="entry name" value="USP_2"/>
    <property type="match status" value="1"/>
</dbReference>
<dbReference type="GO" id="GO:0005634">
    <property type="term" value="C:nucleus"/>
    <property type="evidence" value="ECO:0007669"/>
    <property type="project" value="UniProtKB-SubCell"/>
</dbReference>
<dbReference type="Gene3D" id="3.90.70.10">
    <property type="entry name" value="Cysteine proteinases"/>
    <property type="match status" value="1"/>
</dbReference>
<evidence type="ECO:0000256" key="3">
    <source>
        <dbReference type="ARBA" id="ARBA00012759"/>
    </source>
</evidence>
<keyword evidence="4" id="KW-0645">Protease</keyword>